<dbReference type="Pfam" id="PF05746">
    <property type="entry name" value="DALR_1"/>
    <property type="match status" value="1"/>
</dbReference>
<proteinExistence type="inferred from homology"/>
<name>U5VWF0_9ACTN</name>
<feature type="domain" description="DALR anticodon binding" evidence="11">
    <location>
        <begin position="442"/>
        <end position="552"/>
    </location>
</feature>
<evidence type="ECO:0000259" key="11">
    <source>
        <dbReference type="SMART" id="SM00836"/>
    </source>
</evidence>
<dbReference type="InterPro" id="IPR035684">
    <property type="entry name" value="ArgRS_core"/>
</dbReference>
<dbReference type="GO" id="GO:0006420">
    <property type="term" value="P:arginyl-tRNA aminoacylation"/>
    <property type="evidence" value="ECO:0007669"/>
    <property type="project" value="UniProtKB-UniRule"/>
</dbReference>
<comment type="similarity">
    <text evidence="1 9 10">Belongs to the class-I aminoacyl-tRNA synthetase family.</text>
</comment>
<dbReference type="eggNOG" id="COG0018">
    <property type="taxonomic scope" value="Bacteria"/>
</dbReference>
<dbReference type="InterPro" id="IPR036695">
    <property type="entry name" value="Arg-tRNA-synth_N_sf"/>
</dbReference>
<accession>U5VWF0</accession>
<dbReference type="Pfam" id="PF00750">
    <property type="entry name" value="tRNA-synt_1d"/>
    <property type="match status" value="1"/>
</dbReference>
<comment type="subunit">
    <text evidence="9">Monomer.</text>
</comment>
<comment type="subcellular location">
    <subcellularLocation>
        <location evidence="9">Cytoplasm</location>
    </subcellularLocation>
</comment>
<evidence type="ECO:0000256" key="10">
    <source>
        <dbReference type="RuleBase" id="RU363038"/>
    </source>
</evidence>
<dbReference type="InterPro" id="IPR008909">
    <property type="entry name" value="DALR_anticod-bd"/>
</dbReference>
<dbReference type="SMART" id="SM01016">
    <property type="entry name" value="Arg_tRNA_synt_N"/>
    <property type="match status" value="1"/>
</dbReference>
<evidence type="ECO:0000256" key="4">
    <source>
        <dbReference type="ARBA" id="ARBA00022741"/>
    </source>
</evidence>
<organism evidence="13 14">
    <name type="scientific">Actinoplanes friuliensis DSM 7358</name>
    <dbReference type="NCBI Taxonomy" id="1246995"/>
    <lineage>
        <taxon>Bacteria</taxon>
        <taxon>Bacillati</taxon>
        <taxon>Actinomycetota</taxon>
        <taxon>Actinomycetes</taxon>
        <taxon>Micromonosporales</taxon>
        <taxon>Micromonosporaceae</taxon>
        <taxon>Actinoplanes</taxon>
    </lineage>
</organism>
<feature type="short sequence motif" description="'HIGH' region" evidence="9">
    <location>
        <begin position="118"/>
        <end position="128"/>
    </location>
</feature>
<keyword evidence="6 9" id="KW-0648">Protein biosynthesis</keyword>
<evidence type="ECO:0000256" key="7">
    <source>
        <dbReference type="ARBA" id="ARBA00023146"/>
    </source>
</evidence>
<comment type="catalytic activity">
    <reaction evidence="8 9">
        <text>tRNA(Arg) + L-arginine + ATP = L-arginyl-tRNA(Arg) + AMP + diphosphate</text>
        <dbReference type="Rhea" id="RHEA:20301"/>
        <dbReference type="Rhea" id="RHEA-COMP:9658"/>
        <dbReference type="Rhea" id="RHEA-COMP:9673"/>
        <dbReference type="ChEBI" id="CHEBI:30616"/>
        <dbReference type="ChEBI" id="CHEBI:32682"/>
        <dbReference type="ChEBI" id="CHEBI:33019"/>
        <dbReference type="ChEBI" id="CHEBI:78442"/>
        <dbReference type="ChEBI" id="CHEBI:78513"/>
        <dbReference type="ChEBI" id="CHEBI:456215"/>
        <dbReference type="EC" id="6.1.1.19"/>
    </reaction>
</comment>
<dbReference type="SMART" id="SM00836">
    <property type="entry name" value="DALR_1"/>
    <property type="match status" value="1"/>
</dbReference>
<dbReference type="PANTHER" id="PTHR11956:SF5">
    <property type="entry name" value="ARGININE--TRNA LIGASE, CYTOPLASMIC"/>
    <property type="match status" value="1"/>
</dbReference>
<keyword evidence="7 9" id="KW-0030">Aminoacyl-tRNA synthetase</keyword>
<dbReference type="Gene3D" id="3.40.50.620">
    <property type="entry name" value="HUPs"/>
    <property type="match status" value="1"/>
</dbReference>
<keyword evidence="5 9" id="KW-0067">ATP-binding</keyword>
<evidence type="ECO:0000256" key="8">
    <source>
        <dbReference type="ARBA" id="ARBA00049339"/>
    </source>
</evidence>
<dbReference type="EC" id="6.1.1.19" evidence="9"/>
<keyword evidence="3 9" id="KW-0436">Ligase</keyword>
<dbReference type="SUPFAM" id="SSF47323">
    <property type="entry name" value="Anticodon-binding domain of a subclass of class I aminoacyl-tRNA synthetases"/>
    <property type="match status" value="1"/>
</dbReference>
<protein>
    <recommendedName>
        <fullName evidence="9">Arginine--tRNA ligase</fullName>
        <ecNumber evidence="9">6.1.1.19</ecNumber>
    </recommendedName>
    <alternativeName>
        <fullName evidence="9">Arginyl-tRNA synthetase</fullName>
        <shortName evidence="9">ArgRS</shortName>
    </alternativeName>
</protein>
<dbReference type="Pfam" id="PF03485">
    <property type="entry name" value="Arg_tRNA_synt_N"/>
    <property type="match status" value="1"/>
</dbReference>
<evidence type="ECO:0000256" key="6">
    <source>
        <dbReference type="ARBA" id="ARBA00022917"/>
    </source>
</evidence>
<dbReference type="STRING" id="1246995.AFR_08510"/>
<evidence type="ECO:0000259" key="12">
    <source>
        <dbReference type="SMART" id="SM01016"/>
    </source>
</evidence>
<sequence>MNLEALLSARLAAAFSQVAGVTVDPAVRRSQHADFQSGAALPLARELGRAPRDIAADVLAAADLTGVATGEISGPGFLNLRLDDTFVTTAANDVAADPRLGVPLAGHPERVVVDYSSPNVAKELTIGHLRSTVIGDAAVRVLEWLGHDVVRANHLGDWGTAFGLLIEHLGADDAAGIDDLTAFYQAARVRFDTDEEFRTRSRLRVVALQAGDEATLAQWRQLVERSKRYLLAAYERLGVTLGPDDFLGESFYNDRLESVVDDLAAKDLLVESGGALCAFPPGFTGRDGEPLPLIVRKSDGGFGYAATDLAALRYRVEELGATRLLYFVGTPQRVHFQMVFAVGAAAGWLPDGVVAEHVGFGSILGTDGKMFRSRTGESVKLAAVIDEAISRAAELAANPEVARATGIGALKYADLSGDRLSDYTFDWDRMLALTGSTGPYQQYAYARIQAIFDRAGPFEGRIDVVEPAERALVLELLAFAPVVTGVGRSLEFHRLTGHLYAVAQAFSVFYQQCPVLKAPAGVRESRLALCALTARTLRRGLDLLGIATPARM</sequence>
<dbReference type="KEGG" id="afs:AFR_08510"/>
<dbReference type="GO" id="GO:0005737">
    <property type="term" value="C:cytoplasm"/>
    <property type="evidence" value="ECO:0007669"/>
    <property type="project" value="UniProtKB-SubCell"/>
</dbReference>
<evidence type="ECO:0000256" key="5">
    <source>
        <dbReference type="ARBA" id="ARBA00022840"/>
    </source>
</evidence>
<dbReference type="SUPFAM" id="SSF55190">
    <property type="entry name" value="Arginyl-tRNA synthetase (ArgRS), N-terminal 'additional' domain"/>
    <property type="match status" value="1"/>
</dbReference>
<dbReference type="PROSITE" id="PS00178">
    <property type="entry name" value="AA_TRNA_LIGASE_I"/>
    <property type="match status" value="1"/>
</dbReference>
<dbReference type="CDD" id="cd07956">
    <property type="entry name" value="Anticodon_Ia_Arg"/>
    <property type="match status" value="1"/>
</dbReference>
<dbReference type="InterPro" id="IPR001412">
    <property type="entry name" value="aa-tRNA-synth_I_CS"/>
</dbReference>
<evidence type="ECO:0000256" key="9">
    <source>
        <dbReference type="HAMAP-Rule" id="MF_00123"/>
    </source>
</evidence>
<dbReference type="HAMAP" id="MF_00123">
    <property type="entry name" value="Arg_tRNA_synth"/>
    <property type="match status" value="1"/>
</dbReference>
<dbReference type="HOGENOM" id="CLU_006406_5_1_11"/>
<dbReference type="SUPFAM" id="SSF52374">
    <property type="entry name" value="Nucleotidylyl transferase"/>
    <property type="match status" value="1"/>
</dbReference>
<dbReference type="Proteomes" id="UP000017746">
    <property type="component" value="Chromosome"/>
</dbReference>
<dbReference type="OrthoDB" id="9803211at2"/>
<dbReference type="EMBL" id="CP006272">
    <property type="protein sequence ID" value="AGZ39991.1"/>
    <property type="molecule type" value="Genomic_DNA"/>
</dbReference>
<dbReference type="InterPro" id="IPR014729">
    <property type="entry name" value="Rossmann-like_a/b/a_fold"/>
</dbReference>
<dbReference type="InterPro" id="IPR005148">
    <property type="entry name" value="Arg-tRNA-synth_N"/>
</dbReference>
<dbReference type="InterPro" id="IPR009080">
    <property type="entry name" value="tRNAsynth_Ia_anticodon-bd"/>
</dbReference>
<dbReference type="CDD" id="cd00671">
    <property type="entry name" value="ArgRS_core"/>
    <property type="match status" value="1"/>
</dbReference>
<evidence type="ECO:0000256" key="2">
    <source>
        <dbReference type="ARBA" id="ARBA00022490"/>
    </source>
</evidence>
<dbReference type="Gene3D" id="1.10.730.10">
    <property type="entry name" value="Isoleucyl-tRNA Synthetase, Domain 1"/>
    <property type="match status" value="1"/>
</dbReference>
<reference evidence="13 14" key="1">
    <citation type="journal article" date="2014" name="J. Biotechnol.">
        <title>Complete genome sequence of the actinobacterium Actinoplanes friuliensis HAG 010964, producer of the lipopeptide antibiotic friulimycin.</title>
        <authorList>
            <person name="Ruckert C."/>
            <person name="Szczepanowski R."/>
            <person name="Albersmeier A."/>
            <person name="Goesmann A."/>
            <person name="Fischer N."/>
            <person name="Steinkamper A."/>
            <person name="Puhler A."/>
            <person name="Biener R."/>
            <person name="Schwartz D."/>
            <person name="Kalinowski J."/>
        </authorList>
    </citation>
    <scope>NUCLEOTIDE SEQUENCE [LARGE SCALE GENOMIC DNA]</scope>
    <source>
        <strain evidence="13 14">DSM 7358</strain>
    </source>
</reference>
<keyword evidence="14" id="KW-1185">Reference proteome</keyword>
<dbReference type="FunFam" id="3.40.50.620:FF:000116">
    <property type="entry name" value="Arginine--tRNA ligase"/>
    <property type="match status" value="1"/>
</dbReference>
<dbReference type="GO" id="GO:0004814">
    <property type="term" value="F:arginine-tRNA ligase activity"/>
    <property type="evidence" value="ECO:0007669"/>
    <property type="project" value="UniProtKB-UniRule"/>
</dbReference>
<keyword evidence="2 9" id="KW-0963">Cytoplasm</keyword>
<feature type="domain" description="Arginyl tRNA synthetase N-terminal" evidence="12">
    <location>
        <begin position="1"/>
        <end position="82"/>
    </location>
</feature>
<dbReference type="AlphaFoldDB" id="U5VWF0"/>
<evidence type="ECO:0000313" key="14">
    <source>
        <dbReference type="Proteomes" id="UP000017746"/>
    </source>
</evidence>
<dbReference type="Gene3D" id="3.30.1360.70">
    <property type="entry name" value="Arginyl tRNA synthetase N-terminal domain"/>
    <property type="match status" value="1"/>
</dbReference>
<keyword evidence="4 9" id="KW-0547">Nucleotide-binding</keyword>
<dbReference type="RefSeq" id="WP_023359522.1">
    <property type="nucleotide sequence ID" value="NC_022657.1"/>
</dbReference>
<dbReference type="PANTHER" id="PTHR11956">
    <property type="entry name" value="ARGINYL-TRNA SYNTHETASE"/>
    <property type="match status" value="1"/>
</dbReference>
<evidence type="ECO:0000256" key="3">
    <source>
        <dbReference type="ARBA" id="ARBA00022598"/>
    </source>
</evidence>
<dbReference type="NCBIfam" id="TIGR00456">
    <property type="entry name" value="argS"/>
    <property type="match status" value="1"/>
</dbReference>
<dbReference type="PATRIC" id="fig|1246995.3.peg.1732"/>
<dbReference type="InterPro" id="IPR001278">
    <property type="entry name" value="Arg-tRNA-ligase"/>
</dbReference>
<dbReference type="PRINTS" id="PR01038">
    <property type="entry name" value="TRNASYNTHARG"/>
</dbReference>
<evidence type="ECO:0000313" key="13">
    <source>
        <dbReference type="EMBL" id="AGZ39991.1"/>
    </source>
</evidence>
<dbReference type="GO" id="GO:0005524">
    <property type="term" value="F:ATP binding"/>
    <property type="evidence" value="ECO:0007669"/>
    <property type="project" value="UniProtKB-UniRule"/>
</dbReference>
<gene>
    <name evidence="13" type="primary">argS1</name>
    <name evidence="9" type="synonym">argS</name>
    <name evidence="13" type="ORF">AFR_08510</name>
</gene>
<evidence type="ECO:0000256" key="1">
    <source>
        <dbReference type="ARBA" id="ARBA00005594"/>
    </source>
</evidence>